<feature type="region of interest" description="Disordered" evidence="1">
    <location>
        <begin position="18"/>
        <end position="38"/>
    </location>
</feature>
<comment type="caution">
    <text evidence="2">The sequence shown here is derived from an EMBL/GenBank/DDBJ whole genome shotgun (WGS) entry which is preliminary data.</text>
</comment>
<organism evidence="2">
    <name type="scientific">marine sediment metagenome</name>
    <dbReference type="NCBI Taxonomy" id="412755"/>
    <lineage>
        <taxon>unclassified sequences</taxon>
        <taxon>metagenomes</taxon>
        <taxon>ecological metagenomes</taxon>
    </lineage>
</organism>
<sequence length="38" mass="4161">DRTGLRGEITQVFQEAIARARGSQQESSEPAISEAKRS</sequence>
<name>X1Q3S3_9ZZZZ</name>
<feature type="non-terminal residue" evidence="2">
    <location>
        <position position="1"/>
    </location>
</feature>
<dbReference type="EMBL" id="BARV01044776">
    <property type="protein sequence ID" value="GAI63157.1"/>
    <property type="molecule type" value="Genomic_DNA"/>
</dbReference>
<gene>
    <name evidence="2" type="ORF">S06H3_66032</name>
</gene>
<protein>
    <submittedName>
        <fullName evidence="2">Uncharacterized protein</fullName>
    </submittedName>
</protein>
<proteinExistence type="predicted"/>
<evidence type="ECO:0000313" key="2">
    <source>
        <dbReference type="EMBL" id="GAI63157.1"/>
    </source>
</evidence>
<accession>X1Q3S3</accession>
<dbReference type="AlphaFoldDB" id="X1Q3S3"/>
<reference evidence="2" key="1">
    <citation type="journal article" date="2014" name="Front. Microbiol.">
        <title>High frequency of phylogenetically diverse reductive dehalogenase-homologous genes in deep subseafloor sedimentary metagenomes.</title>
        <authorList>
            <person name="Kawai M."/>
            <person name="Futagami T."/>
            <person name="Toyoda A."/>
            <person name="Takaki Y."/>
            <person name="Nishi S."/>
            <person name="Hori S."/>
            <person name="Arai W."/>
            <person name="Tsubouchi T."/>
            <person name="Morono Y."/>
            <person name="Uchiyama I."/>
            <person name="Ito T."/>
            <person name="Fujiyama A."/>
            <person name="Inagaki F."/>
            <person name="Takami H."/>
        </authorList>
    </citation>
    <scope>NUCLEOTIDE SEQUENCE</scope>
    <source>
        <strain evidence="2">Expedition CK06-06</strain>
    </source>
</reference>
<evidence type="ECO:0000256" key="1">
    <source>
        <dbReference type="SAM" id="MobiDB-lite"/>
    </source>
</evidence>